<dbReference type="EMBL" id="JAVRRD010000001">
    <property type="protein sequence ID" value="KAK5064842.1"/>
    <property type="molecule type" value="Genomic_DNA"/>
</dbReference>
<feature type="transmembrane region" description="Helical" evidence="8">
    <location>
        <begin position="345"/>
        <end position="369"/>
    </location>
</feature>
<dbReference type="GeneID" id="89968898"/>
<dbReference type="SUPFAM" id="SSF103473">
    <property type="entry name" value="MFS general substrate transporter"/>
    <property type="match status" value="1"/>
</dbReference>
<dbReference type="GO" id="GO:0005351">
    <property type="term" value="F:carbohydrate:proton symporter activity"/>
    <property type="evidence" value="ECO:0007669"/>
    <property type="project" value="TreeGrafter"/>
</dbReference>
<dbReference type="InterPro" id="IPR005828">
    <property type="entry name" value="MFS_sugar_transport-like"/>
</dbReference>
<dbReference type="AlphaFoldDB" id="A0AAV9NRJ9"/>
<evidence type="ECO:0000256" key="7">
    <source>
        <dbReference type="RuleBase" id="RU003346"/>
    </source>
</evidence>
<dbReference type="PANTHER" id="PTHR48022">
    <property type="entry name" value="PLASTIDIC GLUCOSE TRANSPORTER 4"/>
    <property type="match status" value="1"/>
</dbReference>
<feature type="transmembrane region" description="Helical" evidence="8">
    <location>
        <begin position="444"/>
        <end position="463"/>
    </location>
</feature>
<dbReference type="InterPro" id="IPR036259">
    <property type="entry name" value="MFS_trans_sf"/>
</dbReference>
<feature type="transmembrane region" description="Helical" evidence="8">
    <location>
        <begin position="122"/>
        <end position="144"/>
    </location>
</feature>
<dbReference type="Proteomes" id="UP001358417">
    <property type="component" value="Unassembled WGS sequence"/>
</dbReference>
<organism evidence="10 11">
    <name type="scientific">Exophiala bonariae</name>
    <dbReference type="NCBI Taxonomy" id="1690606"/>
    <lineage>
        <taxon>Eukaryota</taxon>
        <taxon>Fungi</taxon>
        <taxon>Dikarya</taxon>
        <taxon>Ascomycota</taxon>
        <taxon>Pezizomycotina</taxon>
        <taxon>Eurotiomycetes</taxon>
        <taxon>Chaetothyriomycetidae</taxon>
        <taxon>Chaetothyriales</taxon>
        <taxon>Herpotrichiellaceae</taxon>
        <taxon>Exophiala</taxon>
    </lineage>
</organism>
<feature type="transmembrane region" description="Helical" evidence="8">
    <location>
        <begin position="69"/>
        <end position="91"/>
    </location>
</feature>
<protein>
    <recommendedName>
        <fullName evidence="9">Major facilitator superfamily (MFS) profile domain-containing protein</fullName>
    </recommendedName>
</protein>
<keyword evidence="3 7" id="KW-0813">Transport</keyword>
<evidence type="ECO:0000256" key="8">
    <source>
        <dbReference type="SAM" id="Phobius"/>
    </source>
</evidence>
<evidence type="ECO:0000313" key="11">
    <source>
        <dbReference type="Proteomes" id="UP001358417"/>
    </source>
</evidence>
<comment type="caution">
    <text evidence="10">The sequence shown here is derived from an EMBL/GenBank/DDBJ whole genome shotgun (WGS) entry which is preliminary data.</text>
</comment>
<keyword evidence="5 8" id="KW-1133">Transmembrane helix</keyword>
<feature type="transmembrane region" description="Helical" evidence="8">
    <location>
        <begin position="188"/>
        <end position="209"/>
    </location>
</feature>
<dbReference type="InterPro" id="IPR020846">
    <property type="entry name" value="MFS_dom"/>
</dbReference>
<evidence type="ECO:0000256" key="4">
    <source>
        <dbReference type="ARBA" id="ARBA00022692"/>
    </source>
</evidence>
<keyword evidence="6 8" id="KW-0472">Membrane</keyword>
<gene>
    <name evidence="10" type="ORF">LTR84_000676</name>
</gene>
<dbReference type="InterPro" id="IPR050360">
    <property type="entry name" value="MFS_Sugar_Transporters"/>
</dbReference>
<name>A0AAV9NRJ9_9EURO</name>
<evidence type="ECO:0000313" key="10">
    <source>
        <dbReference type="EMBL" id="KAK5064842.1"/>
    </source>
</evidence>
<dbReference type="Gene3D" id="1.20.1250.20">
    <property type="entry name" value="MFS general substrate transporter like domains"/>
    <property type="match status" value="1"/>
</dbReference>
<dbReference type="PANTHER" id="PTHR48022:SF64">
    <property type="entry name" value="MAJOR FACILITATOR SUPERFAMILY (MFS) PROFILE DOMAIN-CONTAINING PROTEIN"/>
    <property type="match status" value="1"/>
</dbReference>
<dbReference type="GO" id="GO:0016020">
    <property type="term" value="C:membrane"/>
    <property type="evidence" value="ECO:0007669"/>
    <property type="project" value="UniProtKB-SubCell"/>
</dbReference>
<proteinExistence type="inferred from homology"/>
<dbReference type="NCBIfam" id="TIGR00879">
    <property type="entry name" value="SP"/>
    <property type="match status" value="1"/>
</dbReference>
<keyword evidence="11" id="KW-1185">Reference proteome</keyword>
<evidence type="ECO:0000259" key="9">
    <source>
        <dbReference type="PROSITE" id="PS50850"/>
    </source>
</evidence>
<comment type="subcellular location">
    <subcellularLocation>
        <location evidence="1">Membrane</location>
        <topology evidence="1">Multi-pass membrane protein</topology>
    </subcellularLocation>
</comment>
<accession>A0AAV9NRJ9</accession>
<dbReference type="PROSITE" id="PS50850">
    <property type="entry name" value="MFS"/>
    <property type="match status" value="1"/>
</dbReference>
<feature type="transmembrane region" description="Helical" evidence="8">
    <location>
        <begin position="381"/>
        <end position="403"/>
    </location>
</feature>
<dbReference type="Pfam" id="PF00083">
    <property type="entry name" value="Sugar_tr"/>
    <property type="match status" value="1"/>
</dbReference>
<feature type="transmembrane region" description="Helical" evidence="8">
    <location>
        <begin position="28"/>
        <end position="49"/>
    </location>
</feature>
<evidence type="ECO:0000256" key="2">
    <source>
        <dbReference type="ARBA" id="ARBA00010992"/>
    </source>
</evidence>
<feature type="domain" description="Major facilitator superfamily (MFS) profile" evidence="9">
    <location>
        <begin position="30"/>
        <end position="467"/>
    </location>
</feature>
<evidence type="ECO:0000256" key="5">
    <source>
        <dbReference type="ARBA" id="ARBA00022989"/>
    </source>
</evidence>
<feature type="transmembrane region" description="Helical" evidence="8">
    <location>
        <begin position="156"/>
        <end position="176"/>
    </location>
</feature>
<comment type="similarity">
    <text evidence="2 7">Belongs to the major facilitator superfamily. Sugar transporter (TC 2.A.1.1) family.</text>
</comment>
<reference evidence="10 11" key="1">
    <citation type="submission" date="2023-08" db="EMBL/GenBank/DDBJ databases">
        <title>Black Yeasts Isolated from many extreme environments.</title>
        <authorList>
            <person name="Coleine C."/>
            <person name="Stajich J.E."/>
            <person name="Selbmann L."/>
        </authorList>
    </citation>
    <scope>NUCLEOTIDE SEQUENCE [LARGE SCALE GENOMIC DNA]</scope>
    <source>
        <strain evidence="10 11">CCFEE 5792</strain>
    </source>
</reference>
<evidence type="ECO:0000256" key="3">
    <source>
        <dbReference type="ARBA" id="ARBA00022448"/>
    </source>
</evidence>
<feature type="transmembrane region" description="Helical" evidence="8">
    <location>
        <begin position="98"/>
        <end position="116"/>
    </location>
</feature>
<sequence length="531" mass="59389">MGKAYFEVGGRQFPAVTWYKDPALRKTYIILMFVVLTSATNGYDGSMMNGLQSLEPWQDYFNHPKGSKIGILNAIMSVGSITAIPFVPYAADILGRRTGILVGCIIMLVGVVLQSISSGFGMFLGARFLLGFGVAIAHGASPLLITELVHPQHRAIFTTIYNTTWYAGSIVAAWLTYGTSRIDNNWSWRVPTMVQAVPSLIQIGCIWFVPESPRWYIAHGKEDKGLRVLANVHANGNEHDEMVQVEYVEIRDTLRLEKEAEGNGWLELVKTKGNRHRLIILLSAGLFSQWSGNGLVSYYITKILNEIGYTDVLTQNLINGILQIFNLATAVTACFFVDKVGRRKLFLISTTGMLVTFTVWTICSARYQIEKSKAAANAVVGMIYIYYFWYNVAWSGMLVGYTVEILPYNIRAKGLTVMFLMVDIALFFNQYVNPIALDAIHWKYYIFYCVWLAIELAVVYFFYVETRNTPLEEIAKHFDGDSALVGGAAATDKGLSMATDLGLEETIHHRTATGEKRHGVELETTNVTDKN</sequence>
<keyword evidence="4 8" id="KW-0812">Transmembrane</keyword>
<dbReference type="FunFam" id="1.20.1250.20:FF:000117">
    <property type="entry name" value="MFS hexose transporter"/>
    <property type="match status" value="1"/>
</dbReference>
<feature type="transmembrane region" description="Helical" evidence="8">
    <location>
        <begin position="320"/>
        <end position="338"/>
    </location>
</feature>
<evidence type="ECO:0000256" key="1">
    <source>
        <dbReference type="ARBA" id="ARBA00004141"/>
    </source>
</evidence>
<evidence type="ECO:0000256" key="6">
    <source>
        <dbReference type="ARBA" id="ARBA00023136"/>
    </source>
</evidence>
<feature type="transmembrane region" description="Helical" evidence="8">
    <location>
        <begin position="415"/>
        <end position="432"/>
    </location>
</feature>
<dbReference type="RefSeq" id="XP_064712166.1">
    <property type="nucleotide sequence ID" value="XM_064844306.1"/>
</dbReference>
<feature type="transmembrane region" description="Helical" evidence="8">
    <location>
        <begin position="278"/>
        <end position="300"/>
    </location>
</feature>
<dbReference type="InterPro" id="IPR003663">
    <property type="entry name" value="Sugar/inositol_transpt"/>
</dbReference>